<dbReference type="OrthoDB" id="3871906at2"/>
<evidence type="ECO:0000313" key="2">
    <source>
        <dbReference type="Proteomes" id="UP000450000"/>
    </source>
</evidence>
<reference evidence="1 2" key="1">
    <citation type="submission" date="2019-09" db="EMBL/GenBank/DDBJ databases">
        <title>Genome Sequences of Streptomyces kaniharaensis ATCC 21070.</title>
        <authorList>
            <person name="Zhu W."/>
            <person name="De Crecy-Lagard V."/>
            <person name="Richards N.G."/>
        </authorList>
    </citation>
    <scope>NUCLEOTIDE SEQUENCE [LARGE SCALE GENOMIC DNA]</scope>
    <source>
        <strain evidence="1 2">SF-557</strain>
    </source>
</reference>
<dbReference type="AlphaFoldDB" id="A0A6N7L3Z7"/>
<gene>
    <name evidence="1" type="ORF">F7Q99_31560</name>
</gene>
<dbReference type="Proteomes" id="UP000450000">
    <property type="component" value="Unassembled WGS sequence"/>
</dbReference>
<evidence type="ECO:0000313" key="1">
    <source>
        <dbReference type="EMBL" id="MQS16603.1"/>
    </source>
</evidence>
<dbReference type="EMBL" id="WBOF01000003">
    <property type="protein sequence ID" value="MQS16603.1"/>
    <property type="molecule type" value="Genomic_DNA"/>
</dbReference>
<keyword evidence="2" id="KW-1185">Reference proteome</keyword>
<proteinExistence type="predicted"/>
<dbReference type="RefSeq" id="WP_153467867.1">
    <property type="nucleotide sequence ID" value="NZ_WBOF01000003.1"/>
</dbReference>
<organism evidence="1 2">
    <name type="scientific">Streptomyces kaniharaensis</name>
    <dbReference type="NCBI Taxonomy" id="212423"/>
    <lineage>
        <taxon>Bacteria</taxon>
        <taxon>Bacillati</taxon>
        <taxon>Actinomycetota</taxon>
        <taxon>Actinomycetes</taxon>
        <taxon>Kitasatosporales</taxon>
        <taxon>Streptomycetaceae</taxon>
        <taxon>Streptomyces</taxon>
    </lineage>
</organism>
<protein>
    <submittedName>
        <fullName evidence="1">Uncharacterized protein</fullName>
    </submittedName>
</protein>
<accession>A0A6N7L3Z7</accession>
<comment type="caution">
    <text evidence="1">The sequence shown here is derived from an EMBL/GenBank/DDBJ whole genome shotgun (WGS) entry which is preliminary data.</text>
</comment>
<sequence>MVLSAVENIRPVVGQRDIRFRLPNGAWQHSVMSIGGASATVADAVQELREIAHSWADGRHGEPELLIEAALRALCAGVDTPSLLHLAALNRCEHDLAPELFGRVMDELGFGFHPPEDYWEGRLALARWWASEIVGGWLDPAEGIALIFYNVAEAYGRCEELNPLIDAVAAHWENGGPQRSPQEITAQLNQIARELLARIPPPVPSS</sequence>
<name>A0A6N7L3Z7_9ACTN</name>